<name>A0AAE1DAN6_9GAST</name>
<comment type="caution">
    <text evidence="1">The sequence shown here is derived from an EMBL/GenBank/DDBJ whole genome shotgun (WGS) entry which is preliminary data.</text>
</comment>
<reference evidence="1" key="1">
    <citation type="journal article" date="2023" name="G3 (Bethesda)">
        <title>A reference genome for the long-term kleptoplast-retaining sea slug Elysia crispata morphotype clarki.</title>
        <authorList>
            <person name="Eastman K.E."/>
            <person name="Pendleton A.L."/>
            <person name="Shaikh M.A."/>
            <person name="Suttiyut T."/>
            <person name="Ogas R."/>
            <person name="Tomko P."/>
            <person name="Gavelis G."/>
            <person name="Widhalm J.R."/>
            <person name="Wisecaver J.H."/>
        </authorList>
    </citation>
    <scope>NUCLEOTIDE SEQUENCE</scope>
    <source>
        <strain evidence="1">ECLA1</strain>
    </source>
</reference>
<dbReference type="Proteomes" id="UP001283361">
    <property type="component" value="Unassembled WGS sequence"/>
</dbReference>
<proteinExistence type="predicted"/>
<sequence length="90" mass="9699">MLVRFLAVTSGGRATNTLLDFPVSGGTGHQQPARFSCLTRYRPPTACQVFLSRAVQATNSLLGFPVSGGTGHQQPVRFSCLGRYRRPTAC</sequence>
<dbReference type="AlphaFoldDB" id="A0AAE1DAN6"/>
<evidence type="ECO:0000313" key="1">
    <source>
        <dbReference type="EMBL" id="KAK3763724.1"/>
    </source>
</evidence>
<dbReference type="EMBL" id="JAWDGP010004507">
    <property type="protein sequence ID" value="KAK3763724.1"/>
    <property type="molecule type" value="Genomic_DNA"/>
</dbReference>
<evidence type="ECO:0000313" key="2">
    <source>
        <dbReference type="Proteomes" id="UP001283361"/>
    </source>
</evidence>
<keyword evidence="2" id="KW-1185">Reference proteome</keyword>
<protein>
    <submittedName>
        <fullName evidence="1">Uncharacterized protein</fullName>
    </submittedName>
</protein>
<organism evidence="1 2">
    <name type="scientific">Elysia crispata</name>
    <name type="common">lettuce slug</name>
    <dbReference type="NCBI Taxonomy" id="231223"/>
    <lineage>
        <taxon>Eukaryota</taxon>
        <taxon>Metazoa</taxon>
        <taxon>Spiralia</taxon>
        <taxon>Lophotrochozoa</taxon>
        <taxon>Mollusca</taxon>
        <taxon>Gastropoda</taxon>
        <taxon>Heterobranchia</taxon>
        <taxon>Euthyneura</taxon>
        <taxon>Panpulmonata</taxon>
        <taxon>Sacoglossa</taxon>
        <taxon>Placobranchoidea</taxon>
        <taxon>Plakobranchidae</taxon>
        <taxon>Elysia</taxon>
    </lineage>
</organism>
<accession>A0AAE1DAN6</accession>
<gene>
    <name evidence="1" type="ORF">RRG08_021396</name>
</gene>